<dbReference type="EMBL" id="CM042883">
    <property type="protein sequence ID" value="KAI4375758.1"/>
    <property type="molecule type" value="Genomic_DNA"/>
</dbReference>
<keyword evidence="2" id="KW-1185">Reference proteome</keyword>
<dbReference type="Proteomes" id="UP001057402">
    <property type="component" value="Chromosome 4"/>
</dbReference>
<sequence>MDDLNFLLEFNGEIAHQDMNLQPSWQELTASDLHGNEWCFRHIFKGQPRRHLLTTGWSVFVSARKLLLEMLSYS</sequence>
<comment type="caution">
    <text evidence="1">The sequence shown here is derived from an EMBL/GenBank/DDBJ whole genome shotgun (WGS) entry which is preliminary data.</text>
</comment>
<protein>
    <submittedName>
        <fullName evidence="1">Uncharacterized protein</fullName>
    </submittedName>
</protein>
<accession>A0ACB9RB81</accession>
<reference evidence="2" key="1">
    <citation type="journal article" date="2023" name="Front. Plant Sci.">
        <title>Chromosomal-level genome assembly of Melastoma candidum provides insights into trichome evolution.</title>
        <authorList>
            <person name="Zhong Y."/>
            <person name="Wu W."/>
            <person name="Sun C."/>
            <person name="Zou P."/>
            <person name="Liu Y."/>
            <person name="Dai S."/>
            <person name="Zhou R."/>
        </authorList>
    </citation>
    <scope>NUCLEOTIDE SEQUENCE [LARGE SCALE GENOMIC DNA]</scope>
</reference>
<evidence type="ECO:0000313" key="2">
    <source>
        <dbReference type="Proteomes" id="UP001057402"/>
    </source>
</evidence>
<proteinExistence type="predicted"/>
<organism evidence="1 2">
    <name type="scientific">Melastoma candidum</name>
    <dbReference type="NCBI Taxonomy" id="119954"/>
    <lineage>
        <taxon>Eukaryota</taxon>
        <taxon>Viridiplantae</taxon>
        <taxon>Streptophyta</taxon>
        <taxon>Embryophyta</taxon>
        <taxon>Tracheophyta</taxon>
        <taxon>Spermatophyta</taxon>
        <taxon>Magnoliopsida</taxon>
        <taxon>eudicotyledons</taxon>
        <taxon>Gunneridae</taxon>
        <taxon>Pentapetalae</taxon>
        <taxon>rosids</taxon>
        <taxon>malvids</taxon>
        <taxon>Myrtales</taxon>
        <taxon>Melastomataceae</taxon>
        <taxon>Melastomatoideae</taxon>
        <taxon>Melastomateae</taxon>
        <taxon>Melastoma</taxon>
    </lineage>
</organism>
<evidence type="ECO:0000313" key="1">
    <source>
        <dbReference type="EMBL" id="KAI4375758.1"/>
    </source>
</evidence>
<name>A0ACB9RB81_9MYRT</name>
<gene>
    <name evidence="1" type="ORF">MLD38_013585</name>
</gene>